<feature type="signal peptide" evidence="1">
    <location>
        <begin position="1"/>
        <end position="21"/>
    </location>
</feature>
<evidence type="ECO:0000256" key="1">
    <source>
        <dbReference type="SAM" id="SignalP"/>
    </source>
</evidence>
<sequence>MPLIILFFHSVFPAQIVIVVAFRCGIPSTLCGEGALLGAGGFLSKDKQSGARGFLYLHGQFLHFCQSTTSKYIKLLFIKKQTVNLIFTQRACLISLGSPFYLLCPLCLPYWPRTSSL</sequence>
<reference evidence="2" key="1">
    <citation type="submission" date="2019-06" db="EMBL/GenBank/DDBJ databases">
        <authorList>
            <person name="Zheng W."/>
        </authorList>
    </citation>
    <scope>NUCLEOTIDE SEQUENCE</scope>
    <source>
        <strain evidence="2">QDHG01</strain>
    </source>
</reference>
<accession>A0A8J8NYQ7</accession>
<evidence type="ECO:0008006" key="4">
    <source>
        <dbReference type="Google" id="ProtNLM"/>
    </source>
</evidence>
<dbReference type="EMBL" id="RRYP01002553">
    <property type="protein sequence ID" value="TNV84652.1"/>
    <property type="molecule type" value="Genomic_DNA"/>
</dbReference>
<protein>
    <recommendedName>
        <fullName evidence="4">Secreted protein</fullName>
    </recommendedName>
</protein>
<evidence type="ECO:0000313" key="2">
    <source>
        <dbReference type="EMBL" id="TNV84652.1"/>
    </source>
</evidence>
<gene>
    <name evidence="2" type="ORF">FGO68_gene16437</name>
</gene>
<keyword evidence="1" id="KW-0732">Signal</keyword>
<proteinExistence type="predicted"/>
<dbReference type="AlphaFoldDB" id="A0A8J8NYQ7"/>
<name>A0A8J8NYQ7_HALGN</name>
<organism evidence="2 3">
    <name type="scientific">Halteria grandinella</name>
    <dbReference type="NCBI Taxonomy" id="5974"/>
    <lineage>
        <taxon>Eukaryota</taxon>
        <taxon>Sar</taxon>
        <taxon>Alveolata</taxon>
        <taxon>Ciliophora</taxon>
        <taxon>Intramacronucleata</taxon>
        <taxon>Spirotrichea</taxon>
        <taxon>Stichotrichia</taxon>
        <taxon>Sporadotrichida</taxon>
        <taxon>Halteriidae</taxon>
        <taxon>Halteria</taxon>
    </lineage>
</organism>
<dbReference type="Proteomes" id="UP000785679">
    <property type="component" value="Unassembled WGS sequence"/>
</dbReference>
<comment type="caution">
    <text evidence="2">The sequence shown here is derived from an EMBL/GenBank/DDBJ whole genome shotgun (WGS) entry which is preliminary data.</text>
</comment>
<keyword evidence="3" id="KW-1185">Reference proteome</keyword>
<evidence type="ECO:0000313" key="3">
    <source>
        <dbReference type="Proteomes" id="UP000785679"/>
    </source>
</evidence>
<feature type="chain" id="PRO_5035172164" description="Secreted protein" evidence="1">
    <location>
        <begin position="22"/>
        <end position="117"/>
    </location>
</feature>